<evidence type="ECO:0000256" key="3">
    <source>
        <dbReference type="ARBA" id="ARBA00022833"/>
    </source>
</evidence>
<evidence type="ECO:0000259" key="6">
    <source>
        <dbReference type="PROSITE" id="PS50106"/>
    </source>
</evidence>
<gene>
    <name evidence="8" type="primary">LOC111603478</name>
</gene>
<dbReference type="KEGG" id="dhe:111603478"/>
<dbReference type="PANTHER" id="PTHR10315:SF155">
    <property type="entry name" value="IP10571P"/>
    <property type="match status" value="1"/>
</dbReference>
<dbReference type="SUPFAM" id="SSF50156">
    <property type="entry name" value="PDZ domain-like"/>
    <property type="match status" value="1"/>
</dbReference>
<keyword evidence="1" id="KW-0479">Metal-binding</keyword>
<reference evidence="8" key="1">
    <citation type="submission" date="2025-08" db="UniProtKB">
        <authorList>
            <consortium name="RefSeq"/>
        </authorList>
    </citation>
    <scope>IDENTIFICATION</scope>
    <source>
        <strain evidence="8">15085-1641.00</strain>
        <tissue evidence="8">Whole body</tissue>
    </source>
</reference>
<dbReference type="PROSITE" id="PS50089">
    <property type="entry name" value="ZF_RING_2"/>
    <property type="match status" value="1"/>
</dbReference>
<dbReference type="CDD" id="cd00136">
    <property type="entry name" value="PDZ_canonical"/>
    <property type="match status" value="1"/>
</dbReference>
<keyword evidence="2 4" id="KW-0863">Zinc-finger</keyword>
<dbReference type="OMA" id="PQEGVAC"/>
<dbReference type="GO" id="GO:0005737">
    <property type="term" value="C:cytoplasm"/>
    <property type="evidence" value="ECO:0007669"/>
    <property type="project" value="TreeGrafter"/>
</dbReference>
<dbReference type="Gene3D" id="3.30.40.10">
    <property type="entry name" value="Zinc/RING finger domain, C3HC4 (zinc finger)"/>
    <property type="match status" value="1"/>
</dbReference>
<dbReference type="SUPFAM" id="SSF57850">
    <property type="entry name" value="RING/U-box"/>
    <property type="match status" value="1"/>
</dbReference>
<name>A0A6J1MIF4_DROHY</name>
<keyword evidence="3" id="KW-0862">Zinc</keyword>
<dbReference type="PROSITE" id="PS50106">
    <property type="entry name" value="PDZ"/>
    <property type="match status" value="1"/>
</dbReference>
<dbReference type="GO" id="GO:0061630">
    <property type="term" value="F:ubiquitin protein ligase activity"/>
    <property type="evidence" value="ECO:0007669"/>
    <property type="project" value="TreeGrafter"/>
</dbReference>
<evidence type="ECO:0000259" key="5">
    <source>
        <dbReference type="PROSITE" id="PS50089"/>
    </source>
</evidence>
<dbReference type="Pfam" id="PF00595">
    <property type="entry name" value="PDZ"/>
    <property type="match status" value="1"/>
</dbReference>
<accession>A0A6J1MIF4</accession>
<dbReference type="RefSeq" id="XP_023176837.2">
    <property type="nucleotide sequence ID" value="XM_023321069.2"/>
</dbReference>
<dbReference type="CDD" id="cd16571">
    <property type="entry name" value="RING-HC_SIAHs"/>
    <property type="match status" value="1"/>
</dbReference>
<dbReference type="FunFam" id="3.30.40.10:FF:000741">
    <property type="entry name" value="Uncharacterized protein, isoform A"/>
    <property type="match status" value="1"/>
</dbReference>
<dbReference type="InterPro" id="IPR049548">
    <property type="entry name" value="Sina-like_RING"/>
</dbReference>
<dbReference type="AlphaFoldDB" id="A0A6J1MIF4"/>
<proteinExistence type="predicted"/>
<dbReference type="Proteomes" id="UP000504633">
    <property type="component" value="Unplaced"/>
</dbReference>
<dbReference type="GeneID" id="111603478"/>
<dbReference type="PANTHER" id="PTHR10315">
    <property type="entry name" value="E3 UBIQUITIN PROTEIN LIGASE SIAH"/>
    <property type="match status" value="1"/>
</dbReference>
<evidence type="ECO:0000313" key="7">
    <source>
        <dbReference type="Proteomes" id="UP000504633"/>
    </source>
</evidence>
<feature type="domain" description="PDZ" evidence="6">
    <location>
        <begin position="3"/>
        <end position="71"/>
    </location>
</feature>
<dbReference type="Gene3D" id="2.30.42.10">
    <property type="match status" value="1"/>
</dbReference>
<sequence length="543" mass="59689">MLQQCIVKAPTGALGLNLSRAPWDPYPWVSGVQSDSNAQLGGICIGDTLLQLNGRDVLGLRISELAKRLREHWLTGADHVIMLMWRQQPTTGDPQEAAHVEHGINQQSLQKFATCLQHIAQLLECPVCCDVIKPPGWQCCNGHVLCNNCRNRSEKCPVCRVPLGPRGRCLLSDKLFTLLAENFPCDGVKSVKNDAMANNSNGGKCTNEFHNQPKMALAKSNGSKKCKKAGKLMQMQLGVPGQGVKSVDAMPMGNEGSAQVENNVNVIKEPRVESVLKEQPQQQQPEDGNNMLVKPKFKLSKKSWQITDEDQDELHSNEVANINNGRERLLEVGLGLGLGLGAGLGQVLGPEKYQNYHCPTGKSCSKQLKVFQPTPGSDNNKLSTAASLQRAQLEAGALPKTSSIKLPLDPTECLLEHLRAEHGLGTVHSCGTLGQRLHLHVQLDAQICLRLAEPTGGAQVHTFLLAMLEISAHRFAVFLWQLDAEQHQFNTSIESQCKQLKWFGPAQPLTRSWSEICATGEYLTWLDTGEHNCRGFDIIVKRK</sequence>
<feature type="domain" description="RING-type" evidence="5">
    <location>
        <begin position="125"/>
        <end position="160"/>
    </location>
</feature>
<dbReference type="InterPro" id="IPR001478">
    <property type="entry name" value="PDZ"/>
</dbReference>
<evidence type="ECO:0000256" key="4">
    <source>
        <dbReference type="PROSITE-ProRule" id="PRU00175"/>
    </source>
</evidence>
<evidence type="ECO:0000256" key="2">
    <source>
        <dbReference type="ARBA" id="ARBA00022771"/>
    </source>
</evidence>
<dbReference type="InterPro" id="IPR052088">
    <property type="entry name" value="E3_ubiquitin-ligase_SINA"/>
</dbReference>
<protein>
    <submittedName>
        <fullName evidence="8">Uncharacterized protein LOC111603478</fullName>
    </submittedName>
</protein>
<evidence type="ECO:0000256" key="1">
    <source>
        <dbReference type="ARBA" id="ARBA00022723"/>
    </source>
</evidence>
<dbReference type="InterPro" id="IPR001841">
    <property type="entry name" value="Znf_RING"/>
</dbReference>
<organism evidence="7 8">
    <name type="scientific">Drosophila hydei</name>
    <name type="common">Fruit fly</name>
    <dbReference type="NCBI Taxonomy" id="7224"/>
    <lineage>
        <taxon>Eukaryota</taxon>
        <taxon>Metazoa</taxon>
        <taxon>Ecdysozoa</taxon>
        <taxon>Arthropoda</taxon>
        <taxon>Hexapoda</taxon>
        <taxon>Insecta</taxon>
        <taxon>Pterygota</taxon>
        <taxon>Neoptera</taxon>
        <taxon>Endopterygota</taxon>
        <taxon>Diptera</taxon>
        <taxon>Brachycera</taxon>
        <taxon>Muscomorpha</taxon>
        <taxon>Ephydroidea</taxon>
        <taxon>Drosophilidae</taxon>
        <taxon>Drosophila</taxon>
    </lineage>
</organism>
<dbReference type="GO" id="GO:0008270">
    <property type="term" value="F:zinc ion binding"/>
    <property type="evidence" value="ECO:0007669"/>
    <property type="project" value="UniProtKB-KW"/>
</dbReference>
<dbReference type="OrthoDB" id="4788989at2759"/>
<evidence type="ECO:0000313" key="8">
    <source>
        <dbReference type="RefSeq" id="XP_023176837.2"/>
    </source>
</evidence>
<keyword evidence="7" id="KW-1185">Reference proteome</keyword>
<dbReference type="InterPro" id="IPR013083">
    <property type="entry name" value="Znf_RING/FYVE/PHD"/>
</dbReference>
<dbReference type="InterPro" id="IPR036034">
    <property type="entry name" value="PDZ_sf"/>
</dbReference>
<dbReference type="Pfam" id="PF21362">
    <property type="entry name" value="Sina_RING"/>
    <property type="match status" value="1"/>
</dbReference>